<dbReference type="OrthoDB" id="5963188at2759"/>
<feature type="compositionally biased region" description="Low complexity" evidence="17">
    <location>
        <begin position="302"/>
        <end position="315"/>
    </location>
</feature>
<comment type="cofactor">
    <cofactor evidence="1 16">
        <name>Mg(2+)</name>
        <dbReference type="ChEBI" id="CHEBI:18420"/>
    </cofactor>
</comment>
<dbReference type="SMART" id="SM00891">
    <property type="entry name" value="ERCC4"/>
    <property type="match status" value="1"/>
</dbReference>
<evidence type="ECO:0000256" key="14">
    <source>
        <dbReference type="ARBA" id="ARBA00023254"/>
    </source>
</evidence>
<dbReference type="GO" id="GO:0006308">
    <property type="term" value="P:DNA catabolic process"/>
    <property type="evidence" value="ECO:0007669"/>
    <property type="project" value="UniProtKB-UniRule"/>
</dbReference>
<evidence type="ECO:0000256" key="1">
    <source>
        <dbReference type="ARBA" id="ARBA00001946"/>
    </source>
</evidence>
<dbReference type="InterPro" id="IPR006166">
    <property type="entry name" value="ERCC4_domain"/>
</dbReference>
<dbReference type="Pfam" id="PF14716">
    <property type="entry name" value="HHH_8"/>
    <property type="match status" value="1"/>
</dbReference>
<accession>A0A0D0BHU7</accession>
<sequence>MPSKSKRAQCANPIFYKALVELRDQEDHESNMYWTYNRAAKSMKEYPEALTTPDEAIGVRFVGPKLVTALKKKLGEHSSAPSSALNEHTSVQVTKKAPGHPRKFHSAVDIQTPATTRVATASTSRSMQSQGSMGQSSNTGEGDFLFCYLNQRETRVRHLREAHIEIELASGPGYFVEYPRSCQHPVVDEISSKIPQLNRMLGYLPMHIAEDHYAESTLPIDWLTRPAAPQAKSAPTTVKRSRSDIIAAENAQAQKKQRGGGLDPSRQKLTAGDWTISASGPAIGSIRRSRTMPQMPPPPSSPVRVSQQSIASSSQVPIRRTDSAPATTQSSFRNRRQPAHPRLSHGIPPPPAELDIDIEDPYASTDHVTFSDFSPFCIAQHEYDIVLLLDTREIKSGVDRSGIYDGLVRQGVNVEQRALNIGDVCWIAKRKPMYRDGSEYDEIVLDCILERKRLDDLVNSIKDGRFHEQKFRLHNTAITRVYYVVEEYKLMGISEEQDKSTFDKAIETAISQTGIIDRFLVKETKSINDTINFYVRLHRELVLNYQHRDLYVIPSQLVKRYSYLKFQKELRHKYPQQPHLLTYQTFNLLNLKSGFVTVRETWARMLLCIHGVSPEKAGILIQYFPTPVSMYRACLEAVQRQREDDEDAEVETRRTGKPRKKKDIFIAEEFLKGLGGRSERNIGQALSRRIFNVMMQVGRYTSDNP</sequence>
<dbReference type="SUPFAM" id="SSF47802">
    <property type="entry name" value="DNA polymerase beta, N-terminal domain-like"/>
    <property type="match status" value="1"/>
</dbReference>
<evidence type="ECO:0000256" key="11">
    <source>
        <dbReference type="ARBA" id="ARBA00023172"/>
    </source>
</evidence>
<evidence type="ECO:0000256" key="8">
    <source>
        <dbReference type="ARBA" id="ARBA00022763"/>
    </source>
</evidence>
<dbReference type="HOGENOM" id="CLU_014329_1_1_1"/>
<keyword evidence="14" id="KW-0469">Meiosis</keyword>
<evidence type="ECO:0000313" key="20">
    <source>
        <dbReference type="Proteomes" id="UP000053593"/>
    </source>
</evidence>
<evidence type="ECO:0000256" key="6">
    <source>
        <dbReference type="ARBA" id="ARBA00022723"/>
    </source>
</evidence>
<dbReference type="InterPro" id="IPR033309">
    <property type="entry name" value="Mus81"/>
</dbReference>
<dbReference type="EMBL" id="KN834763">
    <property type="protein sequence ID" value="KIK63540.1"/>
    <property type="molecule type" value="Genomic_DNA"/>
</dbReference>
<comment type="similarity">
    <text evidence="3 16">Belongs to the XPF family.</text>
</comment>
<dbReference type="GO" id="GO:0048476">
    <property type="term" value="C:Holliday junction resolvase complex"/>
    <property type="evidence" value="ECO:0007669"/>
    <property type="project" value="UniProtKB-UniRule"/>
</dbReference>
<comment type="subunit">
    <text evidence="16">Interacts with EME1.</text>
</comment>
<reference evidence="19 20" key="1">
    <citation type="submission" date="2014-04" db="EMBL/GenBank/DDBJ databases">
        <title>Evolutionary Origins and Diversification of the Mycorrhizal Mutualists.</title>
        <authorList>
            <consortium name="DOE Joint Genome Institute"/>
            <consortium name="Mycorrhizal Genomics Consortium"/>
            <person name="Kohler A."/>
            <person name="Kuo A."/>
            <person name="Nagy L.G."/>
            <person name="Floudas D."/>
            <person name="Copeland A."/>
            <person name="Barry K.W."/>
            <person name="Cichocki N."/>
            <person name="Veneault-Fourrey C."/>
            <person name="LaButti K."/>
            <person name="Lindquist E.A."/>
            <person name="Lipzen A."/>
            <person name="Lundell T."/>
            <person name="Morin E."/>
            <person name="Murat C."/>
            <person name="Riley R."/>
            <person name="Ohm R."/>
            <person name="Sun H."/>
            <person name="Tunlid A."/>
            <person name="Henrissat B."/>
            <person name="Grigoriev I.V."/>
            <person name="Hibbett D.S."/>
            <person name="Martin F."/>
        </authorList>
    </citation>
    <scope>NUCLEOTIDE SEQUENCE [LARGE SCALE GENOMIC DNA]</scope>
    <source>
        <strain evidence="19 20">FD-317 M1</strain>
    </source>
</reference>
<dbReference type="GO" id="GO:0003677">
    <property type="term" value="F:DNA binding"/>
    <property type="evidence" value="ECO:0007669"/>
    <property type="project" value="UniProtKB-UniRule"/>
</dbReference>
<dbReference type="PANTHER" id="PTHR13451:SF0">
    <property type="entry name" value="CROSSOVER JUNCTION ENDONUCLEASE MUS81"/>
    <property type="match status" value="1"/>
</dbReference>
<dbReference type="GO" id="GO:0048257">
    <property type="term" value="F:3'-flap endonuclease activity"/>
    <property type="evidence" value="ECO:0007669"/>
    <property type="project" value="TreeGrafter"/>
</dbReference>
<evidence type="ECO:0000256" key="5">
    <source>
        <dbReference type="ARBA" id="ARBA00022722"/>
    </source>
</evidence>
<proteinExistence type="inferred from homology"/>
<evidence type="ECO:0000256" key="12">
    <source>
        <dbReference type="ARBA" id="ARBA00023204"/>
    </source>
</evidence>
<feature type="domain" description="ERCC4" evidence="18">
    <location>
        <begin position="386"/>
        <end position="489"/>
    </location>
</feature>
<keyword evidence="13 16" id="KW-0539">Nucleus</keyword>
<dbReference type="GO" id="GO:0000727">
    <property type="term" value="P:double-strand break repair via break-induced replication"/>
    <property type="evidence" value="ECO:0007669"/>
    <property type="project" value="UniProtKB-UniRule"/>
</dbReference>
<dbReference type="InterPro" id="IPR027421">
    <property type="entry name" value="DNA_pol_lamdba_lyase_dom_sf"/>
</dbReference>
<keyword evidence="9 16" id="KW-0378">Hydrolase</keyword>
<dbReference type="GO" id="GO:0031573">
    <property type="term" value="P:mitotic intra-S DNA damage checkpoint signaling"/>
    <property type="evidence" value="ECO:0007669"/>
    <property type="project" value="TreeGrafter"/>
</dbReference>
<comment type="subcellular location">
    <subcellularLocation>
        <location evidence="2 16">Nucleus</location>
    </subcellularLocation>
</comment>
<dbReference type="CDD" id="cd20074">
    <property type="entry name" value="XPF_nuclease_Mus81"/>
    <property type="match status" value="1"/>
</dbReference>
<name>A0A0D0BHU7_9AGAR</name>
<dbReference type="PANTHER" id="PTHR13451">
    <property type="entry name" value="CLASS II CROSSOVER JUNCTION ENDONUCLEASE MUS81"/>
    <property type="match status" value="1"/>
</dbReference>
<evidence type="ECO:0000256" key="17">
    <source>
        <dbReference type="SAM" id="MobiDB-lite"/>
    </source>
</evidence>
<dbReference type="InterPro" id="IPR042530">
    <property type="entry name" value="EME1/EME2_C"/>
</dbReference>
<evidence type="ECO:0000256" key="10">
    <source>
        <dbReference type="ARBA" id="ARBA00022842"/>
    </source>
</evidence>
<dbReference type="GO" id="GO:0005634">
    <property type="term" value="C:nucleus"/>
    <property type="evidence" value="ECO:0007669"/>
    <property type="project" value="UniProtKB-SubCell"/>
</dbReference>
<evidence type="ECO:0000256" key="2">
    <source>
        <dbReference type="ARBA" id="ARBA00004123"/>
    </source>
</evidence>
<evidence type="ECO:0000256" key="16">
    <source>
        <dbReference type="RuleBase" id="RU369042"/>
    </source>
</evidence>
<dbReference type="AlphaFoldDB" id="A0A0D0BHU7"/>
<dbReference type="SUPFAM" id="SSF52980">
    <property type="entry name" value="Restriction endonuclease-like"/>
    <property type="match status" value="1"/>
</dbReference>
<evidence type="ECO:0000256" key="13">
    <source>
        <dbReference type="ARBA" id="ARBA00023242"/>
    </source>
</evidence>
<evidence type="ECO:0000256" key="9">
    <source>
        <dbReference type="ARBA" id="ARBA00022801"/>
    </source>
</evidence>
<gene>
    <name evidence="19" type="ORF">GYMLUDRAFT_162883</name>
</gene>
<evidence type="ECO:0000256" key="4">
    <source>
        <dbReference type="ARBA" id="ARBA00017114"/>
    </source>
</evidence>
<dbReference type="InterPro" id="IPR047416">
    <property type="entry name" value="XPF_nuclease_Mus81"/>
</dbReference>
<dbReference type="Gene3D" id="1.10.150.110">
    <property type="entry name" value="DNA polymerase beta, N-terminal domain-like"/>
    <property type="match status" value="1"/>
</dbReference>
<dbReference type="Pfam" id="PF02732">
    <property type="entry name" value="ERCC4"/>
    <property type="match status" value="1"/>
</dbReference>
<dbReference type="Gene3D" id="1.10.150.670">
    <property type="entry name" value="Crossover junction endonuclease EME1, DNA-binding domain"/>
    <property type="match status" value="1"/>
</dbReference>
<evidence type="ECO:0000313" key="19">
    <source>
        <dbReference type="EMBL" id="KIK63540.1"/>
    </source>
</evidence>
<evidence type="ECO:0000256" key="3">
    <source>
        <dbReference type="ARBA" id="ARBA00010015"/>
    </source>
</evidence>
<keyword evidence="10 16" id="KW-0460">Magnesium</keyword>
<organism evidence="19 20">
    <name type="scientific">Collybiopsis luxurians FD-317 M1</name>
    <dbReference type="NCBI Taxonomy" id="944289"/>
    <lineage>
        <taxon>Eukaryota</taxon>
        <taxon>Fungi</taxon>
        <taxon>Dikarya</taxon>
        <taxon>Basidiomycota</taxon>
        <taxon>Agaricomycotina</taxon>
        <taxon>Agaricomycetes</taxon>
        <taxon>Agaricomycetidae</taxon>
        <taxon>Agaricales</taxon>
        <taxon>Marasmiineae</taxon>
        <taxon>Omphalotaceae</taxon>
        <taxon>Collybiopsis</taxon>
        <taxon>Collybiopsis luxurians</taxon>
    </lineage>
</organism>
<dbReference type="Proteomes" id="UP000053593">
    <property type="component" value="Unassembled WGS sequence"/>
</dbReference>
<keyword evidence="7 16" id="KW-0255">Endonuclease</keyword>
<dbReference type="GO" id="GO:0008821">
    <property type="term" value="F:crossover junction DNA endonuclease activity"/>
    <property type="evidence" value="ECO:0007669"/>
    <property type="project" value="UniProtKB-UniRule"/>
</dbReference>
<keyword evidence="12 16" id="KW-0234">DNA repair</keyword>
<dbReference type="EC" id="3.1.22.-" evidence="16"/>
<evidence type="ECO:0000256" key="15">
    <source>
        <dbReference type="ARBA" id="ARBA00058015"/>
    </source>
</evidence>
<keyword evidence="5 16" id="KW-0540">Nuclease</keyword>
<protein>
    <recommendedName>
        <fullName evidence="4 16">Crossover junction endonuclease MUS81</fullName>
        <ecNumber evidence="16">3.1.22.-</ecNumber>
    </recommendedName>
</protein>
<dbReference type="FunFam" id="3.40.50.10130:FF:000005">
    <property type="entry name" value="crossover junction endonuclease MUS81 isoform X1"/>
    <property type="match status" value="1"/>
</dbReference>
<comment type="function">
    <text evidence="15 16">Interacts with EME1 to form a DNA structure-specific endonuclease with substrate preference for branched DNA structures with a 5'-end at the branch nick. Typical substrates include 3'-flap structures, D-loops, replication forks and nicked Holliday junctions. May be required in mitosis for the processing of stalled or collapsed replication fork intermediates. May be required in meiosis for the repair of meiosis-specific double strand breaks subsequent to single-end invasion (SEI).</text>
</comment>
<dbReference type="InterPro" id="IPR011335">
    <property type="entry name" value="Restrct_endonuc-II-like"/>
</dbReference>
<feature type="compositionally biased region" description="Polar residues" evidence="17">
    <location>
        <begin position="79"/>
        <end position="93"/>
    </location>
</feature>
<feature type="compositionally biased region" description="Basic residues" evidence="17">
    <location>
        <begin position="333"/>
        <end position="343"/>
    </location>
</feature>
<evidence type="ECO:0000259" key="18">
    <source>
        <dbReference type="SMART" id="SM00891"/>
    </source>
</evidence>
<dbReference type="GO" id="GO:0000712">
    <property type="term" value="P:resolution of meiotic recombination intermediates"/>
    <property type="evidence" value="ECO:0007669"/>
    <property type="project" value="TreeGrafter"/>
</dbReference>
<keyword evidence="20" id="KW-1185">Reference proteome</keyword>
<evidence type="ECO:0000256" key="7">
    <source>
        <dbReference type="ARBA" id="ARBA00022759"/>
    </source>
</evidence>
<keyword evidence="6 16" id="KW-0479">Metal-binding</keyword>
<keyword evidence="11 16" id="KW-0233">DNA recombination</keyword>
<feature type="compositionally biased region" description="Low complexity" evidence="17">
    <location>
        <begin position="112"/>
        <end position="138"/>
    </location>
</feature>
<dbReference type="Gene3D" id="3.40.50.10130">
    <property type="match status" value="1"/>
</dbReference>
<dbReference type="GO" id="GO:0046872">
    <property type="term" value="F:metal ion binding"/>
    <property type="evidence" value="ECO:0007669"/>
    <property type="project" value="UniProtKB-UniRule"/>
</dbReference>
<feature type="region of interest" description="Disordered" evidence="17">
    <location>
        <begin position="251"/>
        <end position="349"/>
    </location>
</feature>
<keyword evidence="8 16" id="KW-0227">DNA damage</keyword>
<feature type="region of interest" description="Disordered" evidence="17">
    <location>
        <begin position="76"/>
        <end position="138"/>
    </location>
</feature>
<dbReference type="InterPro" id="IPR010996">
    <property type="entry name" value="HHH_MUS81"/>
</dbReference>